<dbReference type="RefSeq" id="WP_150075971.1">
    <property type="nucleotide sequence ID" value="NZ_VWOX01000004.1"/>
</dbReference>
<keyword evidence="1" id="KW-1133">Transmembrane helix</keyword>
<accession>A0A5M6DAG0</accession>
<reference evidence="2 3" key="1">
    <citation type="submission" date="2019-08" db="EMBL/GenBank/DDBJ databases">
        <authorList>
            <person name="Dhanesh K."/>
            <person name="Kumar G."/>
            <person name="Sasikala C."/>
            <person name="Venkata Ramana C."/>
        </authorList>
    </citation>
    <scope>NUCLEOTIDE SEQUENCE [LARGE SCALE GENOMIC DNA]</scope>
    <source>
        <strain evidence="2 3">JC645</strain>
    </source>
</reference>
<feature type="transmembrane region" description="Helical" evidence="1">
    <location>
        <begin position="178"/>
        <end position="200"/>
    </location>
</feature>
<protein>
    <submittedName>
        <fullName evidence="2">Sodium:glutamate symporter</fullName>
    </submittedName>
</protein>
<dbReference type="Proteomes" id="UP000324479">
    <property type="component" value="Unassembled WGS sequence"/>
</dbReference>
<dbReference type="GO" id="GO:0015813">
    <property type="term" value="P:L-glutamate transmembrane transport"/>
    <property type="evidence" value="ECO:0007669"/>
    <property type="project" value="InterPro"/>
</dbReference>
<feature type="transmembrane region" description="Helical" evidence="1">
    <location>
        <begin position="392"/>
        <end position="417"/>
    </location>
</feature>
<keyword evidence="3" id="KW-1185">Reference proteome</keyword>
<proteinExistence type="predicted"/>
<name>A0A5M6DAG0_9BACT</name>
<sequence length="493" mass="52586">MTAACLTVAGLLLGGLVLRQRLRPLRRFYIPASVIAGFLGFALGWLFSSEAFGVRLFGPRPAEWTAEINATLSGWPGPLIAVVFAAMLLQQPSGAGVAGDREIARRVGLQGLMVWIIVLGETLVGLAATWLFIQPLYDVPNSFGMLIETGFAGGHGTALAMGQVFASPQVGLAAGEDLGLMMATCGLVYGIVSGIVWINLAARLGWIGSHTVRSGEDREVEHDQSAIGYATLPEEAIDPLLLQLMWIALAVGVGVALQSIVMTLAGTLDRSLGIGALGVGPAGDAAQAELSKRLSFSNVTDFPLFIYTMFGGWAVRRILHHLGQGHRIDSKTVQRISSTAMEVLVVAAITSLEWSKVAELLGPLAILFVCGAIWTAVCLLLISRWILPRRHWFPLALINYGMSTGTTATGFVLLRIVDPQLKTPAASDYALAAPLSAPFIGGGMLTIALPLLLLERVSIIWPTLSIAAVVLTLVLVGVGWRRRTLLRDEDRLD</sequence>
<feature type="transmembrane region" description="Helical" evidence="1">
    <location>
        <begin position="244"/>
        <end position="265"/>
    </location>
</feature>
<evidence type="ECO:0000313" key="3">
    <source>
        <dbReference type="Proteomes" id="UP000324479"/>
    </source>
</evidence>
<organism evidence="2 3">
    <name type="scientific">Roseiconus nitratireducens</name>
    <dbReference type="NCBI Taxonomy" id="2605748"/>
    <lineage>
        <taxon>Bacteria</taxon>
        <taxon>Pseudomonadati</taxon>
        <taxon>Planctomycetota</taxon>
        <taxon>Planctomycetia</taxon>
        <taxon>Pirellulales</taxon>
        <taxon>Pirellulaceae</taxon>
        <taxon>Roseiconus</taxon>
    </lineage>
</organism>
<dbReference type="AlphaFoldDB" id="A0A5M6DAG0"/>
<comment type="caution">
    <text evidence="2">The sequence shown here is derived from an EMBL/GenBank/DDBJ whole genome shotgun (WGS) entry which is preliminary data.</text>
</comment>
<gene>
    <name evidence="2" type="ORF">FYK55_08425</name>
</gene>
<dbReference type="PANTHER" id="PTHR36178:SF1">
    <property type="entry name" value="SODIUM_GLUTAMATE SYMPORTER"/>
    <property type="match status" value="1"/>
</dbReference>
<evidence type="ECO:0000313" key="2">
    <source>
        <dbReference type="EMBL" id="KAA5544363.1"/>
    </source>
</evidence>
<feature type="transmembrane region" description="Helical" evidence="1">
    <location>
        <begin position="364"/>
        <end position="386"/>
    </location>
</feature>
<feature type="transmembrane region" description="Helical" evidence="1">
    <location>
        <begin position="68"/>
        <end position="89"/>
    </location>
</feature>
<feature type="transmembrane region" description="Helical" evidence="1">
    <location>
        <begin position="29"/>
        <end position="47"/>
    </location>
</feature>
<dbReference type="PANTHER" id="PTHR36178">
    <property type="entry name" value="SLR0625 PROTEIN"/>
    <property type="match status" value="1"/>
</dbReference>
<feature type="transmembrane region" description="Helical" evidence="1">
    <location>
        <begin position="459"/>
        <end position="480"/>
    </location>
</feature>
<dbReference type="EMBL" id="VWOX01000004">
    <property type="protein sequence ID" value="KAA5544363.1"/>
    <property type="molecule type" value="Genomic_DNA"/>
</dbReference>
<dbReference type="Pfam" id="PF03616">
    <property type="entry name" value="Glt_symporter"/>
    <property type="match status" value="1"/>
</dbReference>
<feature type="transmembrane region" description="Helical" evidence="1">
    <location>
        <begin position="109"/>
        <end position="133"/>
    </location>
</feature>
<dbReference type="GO" id="GO:0016020">
    <property type="term" value="C:membrane"/>
    <property type="evidence" value="ECO:0007669"/>
    <property type="project" value="InterPro"/>
</dbReference>
<dbReference type="GO" id="GO:0015501">
    <property type="term" value="F:glutamate:sodium symporter activity"/>
    <property type="evidence" value="ECO:0007669"/>
    <property type="project" value="InterPro"/>
</dbReference>
<feature type="transmembrane region" description="Helical" evidence="1">
    <location>
        <begin position="429"/>
        <end position="453"/>
    </location>
</feature>
<keyword evidence="1" id="KW-0812">Transmembrane</keyword>
<keyword evidence="1" id="KW-0472">Membrane</keyword>
<evidence type="ECO:0000256" key="1">
    <source>
        <dbReference type="SAM" id="Phobius"/>
    </source>
</evidence>
<dbReference type="InterPro" id="IPR004445">
    <property type="entry name" value="GltS"/>
</dbReference>